<feature type="compositionally biased region" description="Basic and acidic residues" evidence="1">
    <location>
        <begin position="1"/>
        <end position="12"/>
    </location>
</feature>
<organism evidence="2 3">
    <name type="scientific">Enterococcus avium</name>
    <name type="common">Streptococcus avium</name>
    <dbReference type="NCBI Taxonomy" id="33945"/>
    <lineage>
        <taxon>Bacteria</taxon>
        <taxon>Bacillati</taxon>
        <taxon>Bacillota</taxon>
        <taxon>Bacilli</taxon>
        <taxon>Lactobacillales</taxon>
        <taxon>Enterococcaceae</taxon>
        <taxon>Enterococcus</taxon>
    </lineage>
</organism>
<protein>
    <submittedName>
        <fullName evidence="2">Uncharacterized protein</fullName>
    </submittedName>
</protein>
<gene>
    <name evidence="2" type="ORF">EK398_09200</name>
</gene>
<evidence type="ECO:0000313" key="2">
    <source>
        <dbReference type="EMBL" id="RVU95020.1"/>
    </source>
</evidence>
<comment type="caution">
    <text evidence="2">The sequence shown here is derived from an EMBL/GenBank/DDBJ whole genome shotgun (WGS) entry which is preliminary data.</text>
</comment>
<evidence type="ECO:0000256" key="1">
    <source>
        <dbReference type="SAM" id="MobiDB-lite"/>
    </source>
</evidence>
<dbReference type="Proteomes" id="UP000288388">
    <property type="component" value="Unassembled WGS sequence"/>
</dbReference>
<sequence length="84" mass="9254">MAEKAQDKKQETKQGSTGTKESKVKVMAKSNSGAGTTLNVNIEGVPKVIIHGEVLEMTNKQLQKLKISSSSWSYEEVEKKEDTK</sequence>
<reference evidence="2 3" key="1">
    <citation type="submission" date="2018-12" db="EMBL/GenBank/DDBJ databases">
        <title>A novel vanA-carrying plasmid in a clinical isolate of Enterococcus avium.</title>
        <authorList>
            <person name="Bernasconi O.J."/>
            <person name="Luzzaro F."/>
            <person name="Endimiani A."/>
        </authorList>
    </citation>
    <scope>NUCLEOTIDE SEQUENCE [LARGE SCALE GENOMIC DNA]</scope>
    <source>
        <strain evidence="2 3">LC0559/18</strain>
    </source>
</reference>
<dbReference type="EMBL" id="RYZS01000001">
    <property type="protein sequence ID" value="RVU95020.1"/>
    <property type="molecule type" value="Genomic_DNA"/>
</dbReference>
<evidence type="ECO:0000313" key="3">
    <source>
        <dbReference type="Proteomes" id="UP000288388"/>
    </source>
</evidence>
<feature type="region of interest" description="Disordered" evidence="1">
    <location>
        <begin position="1"/>
        <end position="27"/>
    </location>
</feature>
<proteinExistence type="predicted"/>
<name>A0A437UN47_ENTAV</name>
<dbReference type="RefSeq" id="WP_127978898.1">
    <property type="nucleotide sequence ID" value="NZ_RYZS01000001.1"/>
</dbReference>
<dbReference type="AlphaFoldDB" id="A0A437UN47"/>
<accession>A0A437UN47</accession>